<reference evidence="14" key="1">
    <citation type="submission" date="2023-10" db="EMBL/GenBank/DDBJ databases">
        <title>Genome sequence of Blautia coccoides DSM 935.</title>
        <authorList>
            <person name="Boeer T."/>
            <person name="Bengelsdorf F.R."/>
            <person name="Daniel R."/>
            <person name="Poehlein A."/>
        </authorList>
    </citation>
    <scope>NUCLEOTIDE SEQUENCE [LARGE SCALE GENOMIC DNA]</scope>
    <source>
        <strain evidence="14">DSM 935</strain>
    </source>
</reference>
<evidence type="ECO:0000256" key="7">
    <source>
        <dbReference type="ARBA" id="ARBA00022475"/>
    </source>
</evidence>
<protein>
    <recommendedName>
        <fullName evidence="4">Probable multidrug resistance protein NorM</fullName>
    </recommendedName>
    <alternativeName>
        <fullName evidence="12">Multidrug-efflux transporter</fullName>
    </alternativeName>
</protein>
<evidence type="ECO:0000313" key="14">
    <source>
        <dbReference type="EMBL" id="WPX73531.1"/>
    </source>
</evidence>
<dbReference type="InterPro" id="IPR002528">
    <property type="entry name" value="MATE_fam"/>
</dbReference>
<gene>
    <name evidence="14" type="primary">mdtK_1</name>
    <name evidence="14" type="ORF">BLCOC_18810</name>
</gene>
<feature type="transmembrane region" description="Helical" evidence="13">
    <location>
        <begin position="472"/>
        <end position="494"/>
    </location>
</feature>
<dbReference type="InterPro" id="IPR048279">
    <property type="entry name" value="MdtK-like"/>
</dbReference>
<keyword evidence="11 13" id="KW-0472">Membrane</keyword>
<keyword evidence="8 13" id="KW-0812">Transmembrane</keyword>
<keyword evidence="9 13" id="KW-1133">Transmembrane helix</keyword>
<dbReference type="NCBIfam" id="TIGR00797">
    <property type="entry name" value="matE"/>
    <property type="match status" value="1"/>
</dbReference>
<evidence type="ECO:0000256" key="11">
    <source>
        <dbReference type="ARBA" id="ARBA00023136"/>
    </source>
</evidence>
<dbReference type="Proteomes" id="UP001325248">
    <property type="component" value="Chromosome"/>
</dbReference>
<name>A0ABZ0UC95_9FIRM</name>
<evidence type="ECO:0000256" key="5">
    <source>
        <dbReference type="ARBA" id="ARBA00022448"/>
    </source>
</evidence>
<feature type="transmembrane region" description="Helical" evidence="13">
    <location>
        <begin position="196"/>
        <end position="213"/>
    </location>
</feature>
<evidence type="ECO:0000256" key="13">
    <source>
        <dbReference type="SAM" id="Phobius"/>
    </source>
</evidence>
<accession>A0ABZ0UC95</accession>
<evidence type="ECO:0000256" key="9">
    <source>
        <dbReference type="ARBA" id="ARBA00022989"/>
    </source>
</evidence>
<feature type="transmembrane region" description="Helical" evidence="13">
    <location>
        <begin position="417"/>
        <end position="438"/>
    </location>
</feature>
<dbReference type="PANTHER" id="PTHR43298">
    <property type="entry name" value="MULTIDRUG RESISTANCE PROTEIN NORM-RELATED"/>
    <property type="match status" value="1"/>
</dbReference>
<evidence type="ECO:0000256" key="10">
    <source>
        <dbReference type="ARBA" id="ARBA00023065"/>
    </source>
</evidence>
<comment type="subcellular location">
    <subcellularLocation>
        <location evidence="2">Cell membrane</location>
        <topology evidence="2">Multi-pass membrane protein</topology>
    </subcellularLocation>
</comment>
<dbReference type="InterPro" id="IPR050222">
    <property type="entry name" value="MATE_MdtK"/>
</dbReference>
<comment type="similarity">
    <text evidence="3">Belongs to the multi antimicrobial extrusion (MATE) (TC 2.A.66.1) family.</text>
</comment>
<evidence type="ECO:0000313" key="15">
    <source>
        <dbReference type="Proteomes" id="UP001325248"/>
    </source>
</evidence>
<dbReference type="PIRSF" id="PIRSF006603">
    <property type="entry name" value="DinF"/>
    <property type="match status" value="1"/>
</dbReference>
<feature type="transmembrane region" description="Helical" evidence="13">
    <location>
        <begin position="73"/>
        <end position="93"/>
    </location>
</feature>
<evidence type="ECO:0000256" key="8">
    <source>
        <dbReference type="ARBA" id="ARBA00022692"/>
    </source>
</evidence>
<dbReference type="EMBL" id="CP136422">
    <property type="protein sequence ID" value="WPX73531.1"/>
    <property type="molecule type" value="Genomic_DNA"/>
</dbReference>
<keyword evidence="15" id="KW-1185">Reference proteome</keyword>
<proteinExistence type="inferred from homology"/>
<feature type="transmembrane region" description="Helical" evidence="13">
    <location>
        <begin position="250"/>
        <end position="273"/>
    </location>
</feature>
<organism evidence="14 15">
    <name type="scientific">Blautia producta</name>
    <dbReference type="NCBI Taxonomy" id="33035"/>
    <lineage>
        <taxon>Bacteria</taxon>
        <taxon>Bacillati</taxon>
        <taxon>Bacillota</taxon>
        <taxon>Clostridia</taxon>
        <taxon>Lachnospirales</taxon>
        <taxon>Lachnospiraceae</taxon>
        <taxon>Blautia</taxon>
    </lineage>
</organism>
<dbReference type="PANTHER" id="PTHR43298:SF2">
    <property type="entry name" value="FMN_FAD EXPORTER YEEO-RELATED"/>
    <property type="match status" value="1"/>
</dbReference>
<feature type="transmembrane region" description="Helical" evidence="13">
    <location>
        <begin position="374"/>
        <end position="394"/>
    </location>
</feature>
<feature type="transmembrane region" description="Helical" evidence="13">
    <location>
        <begin position="225"/>
        <end position="244"/>
    </location>
</feature>
<feature type="transmembrane region" description="Helical" evidence="13">
    <location>
        <begin position="151"/>
        <end position="176"/>
    </location>
</feature>
<feature type="transmembrane region" description="Helical" evidence="13">
    <location>
        <begin position="113"/>
        <end position="139"/>
    </location>
</feature>
<keyword evidence="10" id="KW-0406">Ion transport</keyword>
<evidence type="ECO:0000256" key="3">
    <source>
        <dbReference type="ARBA" id="ARBA00010199"/>
    </source>
</evidence>
<evidence type="ECO:0000256" key="2">
    <source>
        <dbReference type="ARBA" id="ARBA00004651"/>
    </source>
</evidence>
<evidence type="ECO:0000256" key="4">
    <source>
        <dbReference type="ARBA" id="ARBA00020268"/>
    </source>
</evidence>
<evidence type="ECO:0000256" key="6">
    <source>
        <dbReference type="ARBA" id="ARBA00022449"/>
    </source>
</evidence>
<evidence type="ECO:0000256" key="12">
    <source>
        <dbReference type="ARBA" id="ARBA00031636"/>
    </source>
</evidence>
<feature type="transmembrane region" description="Helical" evidence="13">
    <location>
        <begin position="445"/>
        <end position="466"/>
    </location>
</feature>
<keyword evidence="6" id="KW-0050">Antiport</keyword>
<dbReference type="CDD" id="cd13138">
    <property type="entry name" value="MATE_yoeA_like"/>
    <property type="match status" value="1"/>
</dbReference>
<dbReference type="Pfam" id="PF01554">
    <property type="entry name" value="MatE"/>
    <property type="match status" value="2"/>
</dbReference>
<keyword evidence="7" id="KW-1003">Cell membrane</keyword>
<keyword evidence="5" id="KW-0813">Transport</keyword>
<comment type="function">
    <text evidence="1">Multidrug efflux pump.</text>
</comment>
<evidence type="ECO:0000256" key="1">
    <source>
        <dbReference type="ARBA" id="ARBA00003408"/>
    </source>
</evidence>
<sequence length="507" mass="55892">MRCTAYQKQKNTLYSVRHPDLLFLYCKYMDNLIYFMKYRVSTYRIQGYILYTVFVLGECLMRNREKSKTENTAITLIRFCVPLILSSILQQLYNWVDAFIVGNVAGEKALAAIGSTGTIVDLFLNAITGFTLGLCILFAQKYGAGKKAHITKILSVFSVILGGIFLLISLIGIAGAYPLLRIMNTTPDTIYMAKDYLQIILIGIPFLAVYNVYSSALRGIGNSRAPFVSVLFSSVVNIILDLVFVSVWHWGVVGAAIATVISQAFMTIFIILYSIKKHSCLRFSVKKWALDHSVLKEGLRLGIPPMIQSSITSLGGLILQNFMNGFGTQTVAAITTAYRVDTMVLLPIVNLGSGISTIVAQNYGAGRKKQIPKIVCVGTSMMFCISLLLTWLIVETGGYLIAMFGVSPEVTEIGKNYFQTIAVFYAVFGIAASVRGYIEGIGDILFSSFAGIISLISRIIFSYAFVGICGNMIIAYAEAGSWGVLLVLYTIHILRKKFLSKNMDQIV</sequence>